<dbReference type="InterPro" id="IPR007922">
    <property type="entry name" value="DciA-like"/>
</dbReference>
<protein>
    <submittedName>
        <fullName evidence="1">DUF721 domain-containing protein</fullName>
    </submittedName>
</protein>
<dbReference type="AlphaFoldDB" id="A0A8J6T2V0"/>
<dbReference type="PANTHER" id="PTHR36456:SF1">
    <property type="entry name" value="UPF0232 PROTEIN SCO3875"/>
    <property type="match status" value="1"/>
</dbReference>
<comment type="caution">
    <text evidence="1">The sequence shown here is derived from an EMBL/GenBank/DDBJ whole genome shotgun (WGS) entry which is preliminary data.</text>
</comment>
<dbReference type="PANTHER" id="PTHR36456">
    <property type="entry name" value="UPF0232 PROTEIN SCO3875"/>
    <property type="match status" value="1"/>
</dbReference>
<dbReference type="EMBL" id="JACNJD010000195">
    <property type="protein sequence ID" value="MBC8177185.1"/>
    <property type="molecule type" value="Genomic_DNA"/>
</dbReference>
<dbReference type="Proteomes" id="UP000650524">
    <property type="component" value="Unassembled WGS sequence"/>
</dbReference>
<sequence>MGKSRKELTPLGDIISGLLSDGTLPFNPDDVDIWNVWDDVVGESFSGTTRPSGIRDKCLRVTVSNSISLQELKFHESTIKEKLNDKLGRYAVDKIEFRVGSR</sequence>
<proteinExistence type="predicted"/>
<gene>
    <name evidence="1" type="ORF">H8E19_07240</name>
</gene>
<reference evidence="1 2" key="1">
    <citation type="submission" date="2020-08" db="EMBL/GenBank/DDBJ databases">
        <title>Bridging the membrane lipid divide: bacteria of the FCB group superphylum have the potential to synthesize archaeal ether lipids.</title>
        <authorList>
            <person name="Villanueva L."/>
            <person name="Von Meijenfeldt F.A.B."/>
            <person name="Westbye A.B."/>
            <person name="Yadav S."/>
            <person name="Hopmans E.C."/>
            <person name="Dutilh B.E."/>
            <person name="Sinninghe Damste J.S."/>
        </authorList>
    </citation>
    <scope>NUCLEOTIDE SEQUENCE [LARGE SCALE GENOMIC DNA]</scope>
    <source>
        <strain evidence="1">NIOZ-UU27</strain>
    </source>
</reference>
<accession>A0A8J6T2V0</accession>
<evidence type="ECO:0000313" key="2">
    <source>
        <dbReference type="Proteomes" id="UP000650524"/>
    </source>
</evidence>
<name>A0A8J6T2V0_9DELT</name>
<organism evidence="1 2">
    <name type="scientific">Candidatus Desulfacyla euxinica</name>
    <dbReference type="NCBI Taxonomy" id="2841693"/>
    <lineage>
        <taxon>Bacteria</taxon>
        <taxon>Deltaproteobacteria</taxon>
        <taxon>Candidatus Desulfacyla</taxon>
    </lineage>
</organism>
<evidence type="ECO:0000313" key="1">
    <source>
        <dbReference type="EMBL" id="MBC8177185.1"/>
    </source>
</evidence>
<dbReference type="Pfam" id="PF05258">
    <property type="entry name" value="DciA"/>
    <property type="match status" value="1"/>
</dbReference>